<reference evidence="3" key="1">
    <citation type="submission" date="2015-12" db="EMBL/GenBank/DDBJ databases">
        <title>Update maize B73 reference genome by single molecule sequencing technologies.</title>
        <authorList>
            <consortium name="Maize Genome Sequencing Project"/>
            <person name="Ware D."/>
        </authorList>
    </citation>
    <scope>NUCLEOTIDE SEQUENCE [LARGE SCALE GENOMIC DNA]</scope>
    <source>
        <strain evidence="3">cv. B73</strain>
    </source>
</reference>
<evidence type="ECO:0000256" key="1">
    <source>
        <dbReference type="SAM" id="Phobius"/>
    </source>
</evidence>
<keyword evidence="1" id="KW-1133">Transmembrane helix</keyword>
<dbReference type="EnsemblPlants" id="Zm00001eb021960_T001">
    <property type="protein sequence ID" value="Zm00001eb021960_P001"/>
    <property type="gene ID" value="Zm00001eb021960"/>
</dbReference>
<reference evidence="2" key="2">
    <citation type="submission" date="2019-07" db="EMBL/GenBank/DDBJ databases">
        <authorList>
            <person name="Seetharam A."/>
            <person name="Woodhouse M."/>
            <person name="Cannon E."/>
        </authorList>
    </citation>
    <scope>NUCLEOTIDE SEQUENCE [LARGE SCALE GENOMIC DNA]</scope>
    <source>
        <strain evidence="2">cv. B73</strain>
    </source>
</reference>
<name>A0A804LMM0_MAIZE</name>
<dbReference type="Gramene" id="Zm00001eb021960_T001">
    <property type="protein sequence ID" value="Zm00001eb021960_P001"/>
    <property type="gene ID" value="Zm00001eb021960"/>
</dbReference>
<keyword evidence="3" id="KW-1185">Reference proteome</keyword>
<feature type="transmembrane region" description="Helical" evidence="1">
    <location>
        <begin position="45"/>
        <end position="70"/>
    </location>
</feature>
<dbReference type="Proteomes" id="UP000007305">
    <property type="component" value="Chromosome 1"/>
</dbReference>
<evidence type="ECO:0000313" key="2">
    <source>
        <dbReference type="EnsemblPlants" id="Zm00001eb021960_P001"/>
    </source>
</evidence>
<reference evidence="2" key="3">
    <citation type="submission" date="2021-05" db="UniProtKB">
        <authorList>
            <consortium name="EnsemblPlants"/>
        </authorList>
    </citation>
    <scope>IDENTIFICATION</scope>
    <source>
        <strain evidence="2">cv. B73</strain>
    </source>
</reference>
<protein>
    <submittedName>
        <fullName evidence="2">Uncharacterized protein</fullName>
    </submittedName>
</protein>
<organism evidence="2 3">
    <name type="scientific">Zea mays</name>
    <name type="common">Maize</name>
    <dbReference type="NCBI Taxonomy" id="4577"/>
    <lineage>
        <taxon>Eukaryota</taxon>
        <taxon>Viridiplantae</taxon>
        <taxon>Streptophyta</taxon>
        <taxon>Embryophyta</taxon>
        <taxon>Tracheophyta</taxon>
        <taxon>Spermatophyta</taxon>
        <taxon>Magnoliopsida</taxon>
        <taxon>Liliopsida</taxon>
        <taxon>Poales</taxon>
        <taxon>Poaceae</taxon>
        <taxon>PACMAD clade</taxon>
        <taxon>Panicoideae</taxon>
        <taxon>Andropogonodae</taxon>
        <taxon>Andropogoneae</taxon>
        <taxon>Tripsacinae</taxon>
        <taxon>Zea</taxon>
    </lineage>
</organism>
<dbReference type="InParanoid" id="A0A804LMM0"/>
<evidence type="ECO:0000313" key="3">
    <source>
        <dbReference type="Proteomes" id="UP000007305"/>
    </source>
</evidence>
<sequence>MALLPPLDLAAVARVPSVARARPGSRTTASASPSPTATLLTGERLVVFLFTTPVHLAVLLVILVAAALVVELAQDGSRCAPLRSSLPQGAERLSPCASAVADRSSAPHCGASMSPWMNATSPWMSHSSVSYRESSTPRATDTRFHSSWSGARSSAALTRSAGCTSPASSDTSLKALPGRTLPSSTMHVASSGHARQAGAVRALAGIGASRRSSKTKMQSHGPQNIEGTELREQAVEYAPVIFAHDAYKHFISFDLLSGAVHQASKWVK</sequence>
<keyword evidence="1" id="KW-0472">Membrane</keyword>
<dbReference type="AlphaFoldDB" id="A0A804LMM0"/>
<proteinExistence type="predicted"/>
<keyword evidence="1" id="KW-0812">Transmembrane</keyword>
<accession>A0A804LMM0</accession>